<dbReference type="InterPro" id="IPR000835">
    <property type="entry name" value="HTH_MarR-typ"/>
</dbReference>
<reference evidence="9 10" key="1">
    <citation type="submission" date="2014-07" db="EMBL/GenBank/DDBJ databases">
        <title>Draft genome of Clostridium celerecrescens 152B isolated from sediments associated with methane hydrate from Krishna Godavari basin.</title>
        <authorList>
            <person name="Honkalas V.S."/>
            <person name="Dabir A.P."/>
            <person name="Arora P."/>
            <person name="Dhakephalkar P.K."/>
        </authorList>
    </citation>
    <scope>NUCLEOTIDE SEQUENCE [LARGE SCALE GENOMIC DNA]</scope>
    <source>
        <strain evidence="9 10">152B</strain>
    </source>
</reference>
<dbReference type="STRING" id="29354.IO98_02625"/>
<evidence type="ECO:0000259" key="8">
    <source>
        <dbReference type="PROSITE" id="PS50995"/>
    </source>
</evidence>
<dbReference type="InterPro" id="IPR036388">
    <property type="entry name" value="WH-like_DNA-bd_sf"/>
</dbReference>
<comment type="similarity">
    <text evidence="5">Belongs to the SarZ family.</text>
</comment>
<evidence type="ECO:0000256" key="1">
    <source>
        <dbReference type="ARBA" id="ARBA00004496"/>
    </source>
</evidence>
<dbReference type="OrthoDB" id="9799747at2"/>
<dbReference type="GO" id="GO:0003700">
    <property type="term" value="F:DNA-binding transcription factor activity"/>
    <property type="evidence" value="ECO:0007669"/>
    <property type="project" value="InterPro"/>
</dbReference>
<protein>
    <recommendedName>
        <fullName evidence="6">HTH-type transcriptional regulator SarZ</fullName>
    </recommendedName>
    <alternativeName>
        <fullName evidence="7">Staphylococcal accessory regulator Z</fullName>
    </alternativeName>
</protein>
<comment type="subcellular location">
    <subcellularLocation>
        <location evidence="1">Cytoplasm</location>
    </subcellularLocation>
</comment>
<dbReference type="Gene3D" id="1.10.10.10">
    <property type="entry name" value="Winged helix-like DNA-binding domain superfamily/Winged helix DNA-binding domain"/>
    <property type="match status" value="1"/>
</dbReference>
<dbReference type="PROSITE" id="PS50995">
    <property type="entry name" value="HTH_MARR_2"/>
    <property type="match status" value="1"/>
</dbReference>
<gene>
    <name evidence="9" type="ORF">IO98_02625</name>
</gene>
<dbReference type="PANTHER" id="PTHR42756:SF1">
    <property type="entry name" value="TRANSCRIPTIONAL REPRESSOR OF EMRAB OPERON"/>
    <property type="match status" value="1"/>
</dbReference>
<dbReference type="SMART" id="SM00347">
    <property type="entry name" value="HTH_MARR"/>
    <property type="match status" value="1"/>
</dbReference>
<evidence type="ECO:0000256" key="3">
    <source>
        <dbReference type="ARBA" id="ARBA00023125"/>
    </source>
</evidence>
<dbReference type="GO" id="GO:0005737">
    <property type="term" value="C:cytoplasm"/>
    <property type="evidence" value="ECO:0007669"/>
    <property type="project" value="UniProtKB-SubCell"/>
</dbReference>
<sequence length="144" mass="16561">MAKTELKILIGLHRAVNYIDRQSTKIFSEYNLTMGQFAVLEALYHKGDMTIGQVQEKILSSSGTIPLIINNLEKRGYLIRKADSKDKRRCILHITAQGQELIGQVYPRNEARIIELMTHWTDEEKEQLAILLKKFGDEMNGEKD</sequence>
<evidence type="ECO:0000313" key="9">
    <source>
        <dbReference type="EMBL" id="KEZ91587.1"/>
    </source>
</evidence>
<evidence type="ECO:0000256" key="6">
    <source>
        <dbReference type="ARBA" id="ARBA00047188"/>
    </source>
</evidence>
<keyword evidence="4" id="KW-0804">Transcription</keyword>
<dbReference type="PANTHER" id="PTHR42756">
    <property type="entry name" value="TRANSCRIPTIONAL REGULATOR, MARR"/>
    <property type="match status" value="1"/>
</dbReference>
<proteinExistence type="inferred from homology"/>
<dbReference type="AlphaFoldDB" id="A0A084JRK3"/>
<dbReference type="GO" id="GO:0003677">
    <property type="term" value="F:DNA binding"/>
    <property type="evidence" value="ECO:0007669"/>
    <property type="project" value="UniProtKB-KW"/>
</dbReference>
<keyword evidence="3" id="KW-0238">DNA-binding</keyword>
<accession>A0A084JRK3</accession>
<feature type="domain" description="HTH marR-type" evidence="8">
    <location>
        <begin position="5"/>
        <end position="137"/>
    </location>
</feature>
<dbReference type="SUPFAM" id="SSF46785">
    <property type="entry name" value="Winged helix' DNA-binding domain"/>
    <property type="match status" value="1"/>
</dbReference>
<dbReference type="Pfam" id="PF22381">
    <property type="entry name" value="Staph_reg_Sar_Rot"/>
    <property type="match status" value="1"/>
</dbReference>
<name>A0A084JRK3_9FIRM</name>
<keyword evidence="2" id="KW-0805">Transcription regulation</keyword>
<evidence type="ECO:0000313" key="10">
    <source>
        <dbReference type="Proteomes" id="UP000028525"/>
    </source>
</evidence>
<evidence type="ECO:0000256" key="7">
    <source>
        <dbReference type="ARBA" id="ARBA00047207"/>
    </source>
</evidence>
<organism evidence="9 10">
    <name type="scientific">Lacrimispora celerecrescens</name>
    <dbReference type="NCBI Taxonomy" id="29354"/>
    <lineage>
        <taxon>Bacteria</taxon>
        <taxon>Bacillati</taxon>
        <taxon>Bacillota</taxon>
        <taxon>Clostridia</taxon>
        <taxon>Lachnospirales</taxon>
        <taxon>Lachnospiraceae</taxon>
        <taxon>Lacrimispora</taxon>
    </lineage>
</organism>
<dbReference type="InterPro" id="IPR036390">
    <property type="entry name" value="WH_DNA-bd_sf"/>
</dbReference>
<comment type="caution">
    <text evidence="9">The sequence shown here is derived from an EMBL/GenBank/DDBJ whole genome shotgun (WGS) entry which is preliminary data.</text>
</comment>
<evidence type="ECO:0000256" key="4">
    <source>
        <dbReference type="ARBA" id="ARBA00023163"/>
    </source>
</evidence>
<evidence type="ECO:0000256" key="5">
    <source>
        <dbReference type="ARBA" id="ARBA00046337"/>
    </source>
</evidence>
<dbReference type="Proteomes" id="UP000028525">
    <property type="component" value="Unassembled WGS sequence"/>
</dbReference>
<dbReference type="EMBL" id="JPME01000003">
    <property type="protein sequence ID" value="KEZ91587.1"/>
    <property type="molecule type" value="Genomic_DNA"/>
</dbReference>
<evidence type="ECO:0000256" key="2">
    <source>
        <dbReference type="ARBA" id="ARBA00023015"/>
    </source>
</evidence>
<keyword evidence="10" id="KW-1185">Reference proteome</keyword>
<dbReference type="InterPro" id="IPR055166">
    <property type="entry name" value="Transc_reg_Sar_Rot_HTH"/>
</dbReference>
<dbReference type="RefSeq" id="WP_038277599.1">
    <property type="nucleotide sequence ID" value="NZ_JPME01000003.1"/>
</dbReference>